<keyword evidence="5 10" id="KW-1133">Transmembrane helix</keyword>
<evidence type="ECO:0008006" key="15">
    <source>
        <dbReference type="Google" id="ProtNLM"/>
    </source>
</evidence>
<dbReference type="SMART" id="SM01270">
    <property type="entry name" value="Longin"/>
    <property type="match status" value="1"/>
</dbReference>
<dbReference type="Pfam" id="PF00957">
    <property type="entry name" value="Synaptobrevin"/>
    <property type="match status" value="1"/>
</dbReference>
<evidence type="ECO:0000256" key="4">
    <source>
        <dbReference type="ARBA" id="ARBA00022927"/>
    </source>
</evidence>
<dbReference type="EMBL" id="JACMSC010000011">
    <property type="protein sequence ID" value="KAG6499264.1"/>
    <property type="molecule type" value="Genomic_DNA"/>
</dbReference>
<dbReference type="GO" id="GO:0012505">
    <property type="term" value="C:endomembrane system"/>
    <property type="evidence" value="ECO:0007669"/>
    <property type="project" value="UniProtKB-SubCell"/>
</dbReference>
<dbReference type="Pfam" id="PF13774">
    <property type="entry name" value="Longin"/>
    <property type="match status" value="1"/>
</dbReference>
<evidence type="ECO:0000256" key="10">
    <source>
        <dbReference type="SAM" id="Phobius"/>
    </source>
</evidence>
<dbReference type="PANTHER" id="PTHR21136:SF72">
    <property type="entry name" value="VESICLE-ASSOCIATED MEMBRANE PROTEIN 724"/>
    <property type="match status" value="1"/>
</dbReference>
<proteinExistence type="inferred from homology"/>
<name>A0A8J5GAN0_ZINOF</name>
<dbReference type="CDD" id="cd14824">
    <property type="entry name" value="Longin"/>
    <property type="match status" value="1"/>
</dbReference>
<keyword evidence="6 10" id="KW-0472">Membrane</keyword>
<dbReference type="OrthoDB" id="248747at2759"/>
<evidence type="ECO:0000256" key="9">
    <source>
        <dbReference type="PROSITE-ProRule" id="PRU00290"/>
    </source>
</evidence>
<evidence type="ECO:0000256" key="7">
    <source>
        <dbReference type="ARBA" id="ARBA00037493"/>
    </source>
</evidence>
<comment type="subcellular location">
    <subcellularLocation>
        <location evidence="8">Endomembrane system</location>
        <topology evidence="8">Single-pass type IV membrane protein</topology>
    </subcellularLocation>
</comment>
<dbReference type="Proteomes" id="UP000734854">
    <property type="component" value="Unassembled WGS sequence"/>
</dbReference>
<keyword evidence="14" id="KW-1185">Reference proteome</keyword>
<dbReference type="InterPro" id="IPR042855">
    <property type="entry name" value="V_SNARE_CC"/>
</dbReference>
<sequence>MEAEQGKEGWFIYGFVARGTVVLAEYTEYTGNFPAIAAQCLQKLPSSDKLSTYACDGHAFIFLVHSGYAYCVVTKDTVTRNVSIAFLERLKTDFTKRYGGGKADTATAKSLNKEFSPVIKEHMRYIIDHLDEIDKLIKIKVQVSEVKNVMLENINKTMERGEKLNDLQDKATDLQQEAQGFRKQGTKLRKRMWLQNMKIKLVVLAILLILVLIIWVSVCHGFNCTKQNN</sequence>
<evidence type="ECO:0000256" key="6">
    <source>
        <dbReference type="ARBA" id="ARBA00023136"/>
    </source>
</evidence>
<organism evidence="13 14">
    <name type="scientific">Zingiber officinale</name>
    <name type="common">Ginger</name>
    <name type="synonym">Amomum zingiber</name>
    <dbReference type="NCBI Taxonomy" id="94328"/>
    <lineage>
        <taxon>Eukaryota</taxon>
        <taxon>Viridiplantae</taxon>
        <taxon>Streptophyta</taxon>
        <taxon>Embryophyta</taxon>
        <taxon>Tracheophyta</taxon>
        <taxon>Spermatophyta</taxon>
        <taxon>Magnoliopsida</taxon>
        <taxon>Liliopsida</taxon>
        <taxon>Zingiberales</taxon>
        <taxon>Zingiberaceae</taxon>
        <taxon>Zingiber</taxon>
    </lineage>
</organism>
<dbReference type="AlphaFoldDB" id="A0A8J5GAN0"/>
<evidence type="ECO:0000256" key="3">
    <source>
        <dbReference type="ARBA" id="ARBA00022692"/>
    </source>
</evidence>
<comment type="function">
    <text evidence="7">Involved in the targeting and/or fusion of transport vesicles to their target membrane.</text>
</comment>
<gene>
    <name evidence="13" type="ORF">ZIOFF_039021</name>
</gene>
<comment type="caution">
    <text evidence="13">The sequence shown here is derived from an EMBL/GenBank/DDBJ whole genome shotgun (WGS) entry which is preliminary data.</text>
</comment>
<comment type="similarity">
    <text evidence="1">Belongs to the synaptobrevin family.</text>
</comment>
<dbReference type="PANTHER" id="PTHR21136">
    <property type="entry name" value="SNARE PROTEINS"/>
    <property type="match status" value="1"/>
</dbReference>
<evidence type="ECO:0000256" key="1">
    <source>
        <dbReference type="ARBA" id="ARBA00008025"/>
    </source>
</evidence>
<dbReference type="CDD" id="cd15843">
    <property type="entry name" value="R-SNARE"/>
    <property type="match status" value="1"/>
</dbReference>
<keyword evidence="3 10" id="KW-0812">Transmembrane</keyword>
<evidence type="ECO:0000256" key="2">
    <source>
        <dbReference type="ARBA" id="ARBA00022448"/>
    </source>
</evidence>
<keyword evidence="9" id="KW-0175">Coiled coil</keyword>
<feature type="domain" description="Longin" evidence="11">
    <location>
        <begin position="15"/>
        <end position="119"/>
    </location>
</feature>
<keyword evidence="4" id="KW-0653">Protein transport</keyword>
<evidence type="ECO:0000313" key="13">
    <source>
        <dbReference type="EMBL" id="KAG6499264.1"/>
    </source>
</evidence>
<feature type="domain" description="V-SNARE coiled-coil homology" evidence="12">
    <location>
        <begin position="135"/>
        <end position="195"/>
    </location>
</feature>
<protein>
    <recommendedName>
        <fullName evidence="15">Vesicle-associated membrane protein 724</fullName>
    </recommendedName>
</protein>
<keyword evidence="2" id="KW-0813">Transport</keyword>
<evidence type="ECO:0000259" key="12">
    <source>
        <dbReference type="PROSITE" id="PS50892"/>
    </source>
</evidence>
<evidence type="ECO:0000259" key="11">
    <source>
        <dbReference type="PROSITE" id="PS50859"/>
    </source>
</evidence>
<dbReference type="FunFam" id="1.20.5.110:FF:000004">
    <property type="entry name" value="Vesicle-associated membrane protein 7"/>
    <property type="match status" value="1"/>
</dbReference>
<dbReference type="InterPro" id="IPR051097">
    <property type="entry name" value="Synaptobrevin-like_transport"/>
</dbReference>
<accession>A0A8J5GAN0</accession>
<dbReference type="PROSITE" id="PS50859">
    <property type="entry name" value="LONGIN"/>
    <property type="match status" value="1"/>
</dbReference>
<dbReference type="GO" id="GO:0005737">
    <property type="term" value="C:cytoplasm"/>
    <property type="evidence" value="ECO:0007669"/>
    <property type="project" value="UniProtKB-ARBA"/>
</dbReference>
<dbReference type="PROSITE" id="PS50892">
    <property type="entry name" value="V_SNARE"/>
    <property type="match status" value="1"/>
</dbReference>
<feature type="transmembrane region" description="Helical" evidence="10">
    <location>
        <begin position="199"/>
        <end position="218"/>
    </location>
</feature>
<reference evidence="13 14" key="1">
    <citation type="submission" date="2020-08" db="EMBL/GenBank/DDBJ databases">
        <title>Plant Genome Project.</title>
        <authorList>
            <person name="Zhang R.-G."/>
        </authorList>
    </citation>
    <scope>NUCLEOTIDE SEQUENCE [LARGE SCALE GENOMIC DNA]</scope>
    <source>
        <tissue evidence="13">Rhizome</tissue>
    </source>
</reference>
<dbReference type="FunFam" id="3.30.450.50:FF:000014">
    <property type="entry name" value="vesicle-associated membrane protein 727"/>
    <property type="match status" value="1"/>
</dbReference>
<dbReference type="InterPro" id="IPR010908">
    <property type="entry name" value="Longin_dom"/>
</dbReference>
<evidence type="ECO:0000256" key="5">
    <source>
        <dbReference type="ARBA" id="ARBA00022989"/>
    </source>
</evidence>
<evidence type="ECO:0000313" key="14">
    <source>
        <dbReference type="Proteomes" id="UP000734854"/>
    </source>
</evidence>
<evidence type="ECO:0000256" key="8">
    <source>
        <dbReference type="ARBA" id="ARBA00046280"/>
    </source>
</evidence>
<dbReference type="GO" id="GO:0015031">
    <property type="term" value="P:protein transport"/>
    <property type="evidence" value="ECO:0007669"/>
    <property type="project" value="UniProtKB-KW"/>
</dbReference>